<name>A0AAW1R4R1_9CHLO</name>
<dbReference type="Pfam" id="PF01936">
    <property type="entry name" value="NYN"/>
    <property type="match status" value="1"/>
</dbReference>
<organism evidence="2 3">
    <name type="scientific">[Myrmecia] bisecta</name>
    <dbReference type="NCBI Taxonomy" id="41462"/>
    <lineage>
        <taxon>Eukaryota</taxon>
        <taxon>Viridiplantae</taxon>
        <taxon>Chlorophyta</taxon>
        <taxon>core chlorophytes</taxon>
        <taxon>Trebouxiophyceae</taxon>
        <taxon>Trebouxiales</taxon>
        <taxon>Trebouxiaceae</taxon>
        <taxon>Myrmecia</taxon>
    </lineage>
</organism>
<dbReference type="AlphaFoldDB" id="A0AAW1R4R1"/>
<dbReference type="InterPro" id="IPR021139">
    <property type="entry name" value="NYN"/>
</dbReference>
<dbReference type="GO" id="GO:0004540">
    <property type="term" value="F:RNA nuclease activity"/>
    <property type="evidence" value="ECO:0007669"/>
    <property type="project" value="InterPro"/>
</dbReference>
<proteinExistence type="predicted"/>
<gene>
    <name evidence="2" type="ORF">WJX72_001180</name>
</gene>
<keyword evidence="3" id="KW-1185">Reference proteome</keyword>
<sequence length="159" mass="17127">MAAEIKAAIPLEGHTLAAFMAYGNMATLTPLAKQALTDAGVPCTAVKVRRNSADFAITSDAVLFAKKHGSSGCLVVVSSDQGFAQPLQYCRSLGCFVITIGRFRVRDRARPWIWTRLALPQASDIAMRWADAMPAIHQLADIGSLNRSGEHEVWINAGS</sequence>
<dbReference type="Proteomes" id="UP001489004">
    <property type="component" value="Unassembled WGS sequence"/>
</dbReference>
<dbReference type="EMBL" id="JALJOR010000001">
    <property type="protein sequence ID" value="KAK9828628.1"/>
    <property type="molecule type" value="Genomic_DNA"/>
</dbReference>
<evidence type="ECO:0000313" key="3">
    <source>
        <dbReference type="Proteomes" id="UP001489004"/>
    </source>
</evidence>
<evidence type="ECO:0000259" key="1">
    <source>
        <dbReference type="Pfam" id="PF01936"/>
    </source>
</evidence>
<feature type="domain" description="NYN" evidence="1">
    <location>
        <begin position="16"/>
        <end position="101"/>
    </location>
</feature>
<accession>A0AAW1R4R1</accession>
<protein>
    <recommendedName>
        <fullName evidence="1">NYN domain-containing protein</fullName>
    </recommendedName>
</protein>
<reference evidence="2 3" key="1">
    <citation type="journal article" date="2024" name="Nat. Commun.">
        <title>Phylogenomics reveals the evolutionary origins of lichenization in chlorophyte algae.</title>
        <authorList>
            <person name="Puginier C."/>
            <person name="Libourel C."/>
            <person name="Otte J."/>
            <person name="Skaloud P."/>
            <person name="Haon M."/>
            <person name="Grisel S."/>
            <person name="Petersen M."/>
            <person name="Berrin J.G."/>
            <person name="Delaux P.M."/>
            <person name="Dal Grande F."/>
            <person name="Keller J."/>
        </authorList>
    </citation>
    <scope>NUCLEOTIDE SEQUENCE [LARGE SCALE GENOMIC DNA]</scope>
    <source>
        <strain evidence="2 3">SAG 2043</strain>
    </source>
</reference>
<evidence type="ECO:0000313" key="2">
    <source>
        <dbReference type="EMBL" id="KAK9828628.1"/>
    </source>
</evidence>
<comment type="caution">
    <text evidence="2">The sequence shown here is derived from an EMBL/GenBank/DDBJ whole genome shotgun (WGS) entry which is preliminary data.</text>
</comment>